<dbReference type="PANTHER" id="PTHR30502">
    <property type="entry name" value="2-KETO-3-DEOXY-L-RHAMNONATE ALDOLASE"/>
    <property type="match status" value="1"/>
</dbReference>
<gene>
    <name evidence="5" type="ORF">VW23_023455</name>
</gene>
<dbReference type="Pfam" id="PF03328">
    <property type="entry name" value="HpcH_HpaI"/>
    <property type="match status" value="1"/>
</dbReference>
<dbReference type="GO" id="GO:0005737">
    <property type="term" value="C:cytoplasm"/>
    <property type="evidence" value="ECO:0007669"/>
    <property type="project" value="TreeGrafter"/>
</dbReference>
<comment type="similarity">
    <text evidence="1">Belongs to the HpcH/HpaI aldolase family.</text>
</comment>
<protein>
    <submittedName>
        <fullName evidence="5">Aldolase</fullName>
    </submittedName>
</protein>
<dbReference type="InterPro" id="IPR015813">
    <property type="entry name" value="Pyrv/PenolPyrv_kinase-like_dom"/>
</dbReference>
<feature type="domain" description="HpcH/HpaI aldolase/citrate lyase" evidence="4">
    <location>
        <begin position="21"/>
        <end position="241"/>
    </location>
</feature>
<proteinExistence type="inferred from homology"/>
<organism evidence="5 6">
    <name type="scientific">Devosia insulae DS-56</name>
    <dbReference type="NCBI Taxonomy" id="1116389"/>
    <lineage>
        <taxon>Bacteria</taxon>
        <taxon>Pseudomonadati</taxon>
        <taxon>Pseudomonadota</taxon>
        <taxon>Alphaproteobacteria</taxon>
        <taxon>Hyphomicrobiales</taxon>
        <taxon>Devosiaceae</taxon>
        <taxon>Devosia</taxon>
    </lineage>
</organism>
<accession>A0A1E5XN10</accession>
<dbReference type="InterPro" id="IPR050251">
    <property type="entry name" value="HpcH-HpaI_aldolase"/>
</dbReference>
<dbReference type="OrthoDB" id="9802624at2"/>
<dbReference type="SUPFAM" id="SSF51621">
    <property type="entry name" value="Phosphoenolpyruvate/pyruvate domain"/>
    <property type="match status" value="1"/>
</dbReference>
<evidence type="ECO:0000313" key="6">
    <source>
        <dbReference type="Proteomes" id="UP000095463"/>
    </source>
</evidence>
<comment type="caution">
    <text evidence="5">The sequence shown here is derived from an EMBL/GenBank/DDBJ whole genome shotgun (WGS) entry which is preliminary data.</text>
</comment>
<dbReference type="GO" id="GO:0016832">
    <property type="term" value="F:aldehyde-lyase activity"/>
    <property type="evidence" value="ECO:0007669"/>
    <property type="project" value="TreeGrafter"/>
</dbReference>
<evidence type="ECO:0000259" key="4">
    <source>
        <dbReference type="Pfam" id="PF03328"/>
    </source>
</evidence>
<dbReference type="GO" id="GO:0046872">
    <property type="term" value="F:metal ion binding"/>
    <property type="evidence" value="ECO:0007669"/>
    <property type="project" value="UniProtKB-KW"/>
</dbReference>
<sequence length="256" mass="28399">MRPSRVLRTIREGKVARVLKLNISDAKIAEIFAAAQPDALWLCMEHTSATWEQVEHQIRAAKLYDVDTLLRVSRGSYSDYIRGYEMDATGLIVPHIMNAEDARKVRDITKFAPLGKRAVDGGNNDAQFTRVGFLDYLKTANEERFACYQIEDPEAMEHLEAIAEMDGVDCLFFGPGDYSVASGIPGEIQHDEIKAVRKRVAEVARKYGKIAATVTNRDLIGEYVDMGYNLLSVGADVIALANYADESMAAFDKALG</sequence>
<dbReference type="InterPro" id="IPR005000">
    <property type="entry name" value="Aldolase/citrate-lyase_domain"/>
</dbReference>
<evidence type="ECO:0000256" key="3">
    <source>
        <dbReference type="ARBA" id="ARBA00023239"/>
    </source>
</evidence>
<dbReference type="PANTHER" id="PTHR30502:SF0">
    <property type="entry name" value="PHOSPHOENOLPYRUVATE CARBOXYLASE FAMILY PROTEIN"/>
    <property type="match status" value="1"/>
</dbReference>
<evidence type="ECO:0000256" key="1">
    <source>
        <dbReference type="ARBA" id="ARBA00005568"/>
    </source>
</evidence>
<keyword evidence="3" id="KW-0456">Lyase</keyword>
<reference evidence="5 6" key="1">
    <citation type="journal article" date="2015" name="Genome Announc.">
        <title>Genome Assemblies of Three Soil-Associated Devosia species: D. insulae, D. limi, and D. soli.</title>
        <authorList>
            <person name="Hassan Y.I."/>
            <person name="Lepp D."/>
            <person name="Zhou T."/>
        </authorList>
    </citation>
    <scope>NUCLEOTIDE SEQUENCE [LARGE SCALE GENOMIC DNA]</scope>
    <source>
        <strain evidence="5 6">DS-56</strain>
    </source>
</reference>
<dbReference type="Proteomes" id="UP000095463">
    <property type="component" value="Unassembled WGS sequence"/>
</dbReference>
<evidence type="ECO:0000313" key="5">
    <source>
        <dbReference type="EMBL" id="OEO29987.1"/>
    </source>
</evidence>
<name>A0A1E5XN10_9HYPH</name>
<keyword evidence="6" id="KW-1185">Reference proteome</keyword>
<dbReference type="AlphaFoldDB" id="A0A1E5XN10"/>
<dbReference type="Gene3D" id="3.20.20.60">
    <property type="entry name" value="Phosphoenolpyruvate-binding domains"/>
    <property type="match status" value="1"/>
</dbReference>
<evidence type="ECO:0000256" key="2">
    <source>
        <dbReference type="ARBA" id="ARBA00022723"/>
    </source>
</evidence>
<dbReference type="InterPro" id="IPR040442">
    <property type="entry name" value="Pyrv_kinase-like_dom_sf"/>
</dbReference>
<keyword evidence="2" id="KW-0479">Metal-binding</keyword>
<dbReference type="EMBL" id="LAJE02000241">
    <property type="protein sequence ID" value="OEO29987.1"/>
    <property type="molecule type" value="Genomic_DNA"/>
</dbReference>